<reference evidence="1" key="1">
    <citation type="submission" date="2021-06" db="EMBL/GenBank/DDBJ databases">
        <authorList>
            <person name="Kallberg Y."/>
            <person name="Tangrot J."/>
            <person name="Rosling A."/>
        </authorList>
    </citation>
    <scope>NUCLEOTIDE SEQUENCE</scope>
    <source>
        <strain evidence="1">MA461A</strain>
    </source>
</reference>
<protein>
    <submittedName>
        <fullName evidence="1">34973_t:CDS:1</fullName>
    </submittedName>
</protein>
<dbReference type="EMBL" id="CAJVQC010039225">
    <property type="protein sequence ID" value="CAG8768010.1"/>
    <property type="molecule type" value="Genomic_DNA"/>
</dbReference>
<proteinExistence type="predicted"/>
<gene>
    <name evidence="1" type="ORF">RPERSI_LOCUS16046</name>
</gene>
<keyword evidence="2" id="KW-1185">Reference proteome</keyword>
<evidence type="ECO:0000313" key="2">
    <source>
        <dbReference type="Proteomes" id="UP000789920"/>
    </source>
</evidence>
<comment type="caution">
    <text evidence="1">The sequence shown here is derived from an EMBL/GenBank/DDBJ whole genome shotgun (WGS) entry which is preliminary data.</text>
</comment>
<name>A0ACA9QXK6_9GLOM</name>
<feature type="non-terminal residue" evidence="1">
    <location>
        <position position="1"/>
    </location>
</feature>
<sequence>KSLERNIVQVKNRTSIISSFKSVVAKIPDAEHARSYKNSILDYETQLHNIVFMVGAKLADAKSVPT</sequence>
<feature type="non-terminal residue" evidence="1">
    <location>
        <position position="66"/>
    </location>
</feature>
<organism evidence="1 2">
    <name type="scientific">Racocetra persica</name>
    <dbReference type="NCBI Taxonomy" id="160502"/>
    <lineage>
        <taxon>Eukaryota</taxon>
        <taxon>Fungi</taxon>
        <taxon>Fungi incertae sedis</taxon>
        <taxon>Mucoromycota</taxon>
        <taxon>Glomeromycotina</taxon>
        <taxon>Glomeromycetes</taxon>
        <taxon>Diversisporales</taxon>
        <taxon>Gigasporaceae</taxon>
        <taxon>Racocetra</taxon>
    </lineage>
</organism>
<dbReference type="Proteomes" id="UP000789920">
    <property type="component" value="Unassembled WGS sequence"/>
</dbReference>
<accession>A0ACA9QXK6</accession>
<evidence type="ECO:0000313" key="1">
    <source>
        <dbReference type="EMBL" id="CAG8768010.1"/>
    </source>
</evidence>